<dbReference type="OrthoDB" id="1432662at2"/>
<dbReference type="InterPro" id="IPR052917">
    <property type="entry name" value="Stress-Dev_Protein"/>
</dbReference>
<reference evidence="2 3" key="1">
    <citation type="submission" date="2017-12" db="EMBL/GenBank/DDBJ databases">
        <title>The genome sequence of Caulobacter sp. 410.</title>
        <authorList>
            <person name="Gao J."/>
            <person name="Mao X."/>
            <person name="Sun J."/>
        </authorList>
    </citation>
    <scope>NUCLEOTIDE SEQUENCE [LARGE SCALE GENOMIC DNA]</scope>
    <source>
        <strain evidence="2 3">410</strain>
    </source>
</reference>
<dbReference type="Pfam" id="PF16242">
    <property type="entry name" value="Pyrid_ox_like"/>
    <property type="match status" value="1"/>
</dbReference>
<organism evidence="2 3">
    <name type="scientific">Caulobacter zeae</name>
    <dbReference type="NCBI Taxonomy" id="2055137"/>
    <lineage>
        <taxon>Bacteria</taxon>
        <taxon>Pseudomonadati</taxon>
        <taxon>Pseudomonadota</taxon>
        <taxon>Alphaproteobacteria</taxon>
        <taxon>Caulobacterales</taxon>
        <taxon>Caulobacteraceae</taxon>
        <taxon>Caulobacter</taxon>
    </lineage>
</organism>
<dbReference type="AlphaFoldDB" id="A0A2N5DRK6"/>
<dbReference type="SUPFAM" id="SSF50475">
    <property type="entry name" value="FMN-binding split barrel"/>
    <property type="match status" value="1"/>
</dbReference>
<proteinExistence type="predicted"/>
<dbReference type="EMBL" id="PJRS01000006">
    <property type="protein sequence ID" value="PLR28675.1"/>
    <property type="molecule type" value="Genomic_DNA"/>
</dbReference>
<dbReference type="Gene3D" id="2.30.110.10">
    <property type="entry name" value="Electron Transport, Fmn-binding Protein, Chain A"/>
    <property type="match status" value="1"/>
</dbReference>
<dbReference type="PANTHER" id="PTHR34818">
    <property type="entry name" value="PROTEIN BLI-3"/>
    <property type="match status" value="1"/>
</dbReference>
<feature type="domain" description="General stress protein FMN-binding split barrel" evidence="1">
    <location>
        <begin position="17"/>
        <end position="159"/>
    </location>
</feature>
<dbReference type="RefSeq" id="WP_101716293.1">
    <property type="nucleotide sequence ID" value="NZ_PJRS01000006.1"/>
</dbReference>
<sequence length="169" mass="18887">MTKERSDDNPQPPHEVADRIWELAEKIDIAMFTTWDGEQQHSRPLSARVRRGEHAVYFLVDAEGGKNSQVEHFPAVSCAWADNGHYKYVVMSGSARLSNDREKIAALWSDFDKAWWEDASDPSIRLMTFTPDQGELWDSPGKTVALVKMVLAAVTGAAPQMGDNAKVNL</sequence>
<gene>
    <name evidence="2" type="ORF">SGCZBJ_01615</name>
</gene>
<comment type="caution">
    <text evidence="2">The sequence shown here is derived from an EMBL/GenBank/DDBJ whole genome shotgun (WGS) entry which is preliminary data.</text>
</comment>
<name>A0A2N5DRK6_9CAUL</name>
<dbReference type="InterPro" id="IPR012349">
    <property type="entry name" value="Split_barrel_FMN-bd"/>
</dbReference>
<protein>
    <submittedName>
        <fullName evidence="2">General stress protein</fullName>
    </submittedName>
</protein>
<dbReference type="Proteomes" id="UP000234479">
    <property type="component" value="Unassembled WGS sequence"/>
</dbReference>
<evidence type="ECO:0000313" key="2">
    <source>
        <dbReference type="EMBL" id="PLR28675.1"/>
    </source>
</evidence>
<dbReference type="PANTHER" id="PTHR34818:SF1">
    <property type="entry name" value="PROTEIN BLI-3"/>
    <property type="match status" value="1"/>
</dbReference>
<accession>A0A2N5DRK6</accession>
<keyword evidence="3" id="KW-1185">Reference proteome</keyword>
<dbReference type="InterPro" id="IPR038725">
    <property type="entry name" value="YdaG_split_barrel_FMN-bd"/>
</dbReference>
<evidence type="ECO:0000313" key="3">
    <source>
        <dbReference type="Proteomes" id="UP000234479"/>
    </source>
</evidence>
<evidence type="ECO:0000259" key="1">
    <source>
        <dbReference type="Pfam" id="PF16242"/>
    </source>
</evidence>